<evidence type="ECO:0000313" key="3">
    <source>
        <dbReference type="EMBL" id="CAI5708037.1"/>
    </source>
</evidence>
<dbReference type="Pfam" id="PF11875">
    <property type="entry name" value="DnaJ-like_C11_C"/>
    <property type="match status" value="1"/>
</dbReference>
<sequence length="643" mass="71175">MLQIHLGRIEARFSVHIAHFVNLVCQPYAHATNASTLDASSWRQFERDYYALLGVSRDASSEEIRSCFLYLSREFHPDRHPQRHGNTSLVAAANAQYAVLDRAYRVLFDPIKRGVYDSYGEKGVIALEKEGGTQQQVIGAHFKSLHEVQHYVEKGMQRMNQQALEAQFSSFSEMSMAVDASNLVQAPMQGMRSLCDSGARFVDRTEMTIHQRTVFPLSRSTTLTLGGYMYDKKGLGMGSFTAQLAHTSFDPSIPSFTLSSELGWAPKLNCQISQPVSPYTVFMLIPELDDNGLDISMGANQLLTPQLHGAMMWSTRDGLSGSLSQDTGAYNATAAVAINGGGPNLTFQFHRALVAATTGKLSLRANLATDLSFVAGASVTLRLGFTRGSVRFVMPIFLSSFSRQSAFSTLCAATLPFVVAALVTQLVGLVQERKRRLKLERRHDMFVQYLAAARHNAMEQQKLMLRCAKEKMEQDQQQEDGKGLVVLLGRYGKNPTSSDQHEGRGNAFDVALRTMPERELNYELGDEDDPGSGDSIAQQEADAEVLEQKWVDVSIPLQFFVKLGDFALSSASKAGLLEFYNPCIGEDQTISDARSPSSFIAKPLLYVHYAYDGQVFEATYDDDQAISLPSRYAQVMDPVGRVY</sequence>
<comment type="caution">
    <text evidence="3">The sequence shown here is derived from an EMBL/GenBank/DDBJ whole genome shotgun (WGS) entry which is preliminary data.</text>
</comment>
<dbReference type="Pfam" id="PF00226">
    <property type="entry name" value="DnaJ"/>
    <property type="match status" value="1"/>
</dbReference>
<gene>
    <name evidence="3" type="ORF">PFR002_LOCUS1738</name>
</gene>
<dbReference type="PANTHER" id="PTHR44157">
    <property type="entry name" value="DNAJ HOMOLOG SUBFAMILY C MEMBER 11"/>
    <property type="match status" value="1"/>
</dbReference>
<feature type="domain" description="J" evidence="2">
    <location>
        <begin position="48"/>
        <end position="120"/>
    </location>
</feature>
<dbReference type="InterPro" id="IPR001623">
    <property type="entry name" value="DnaJ_domain"/>
</dbReference>
<dbReference type="SMART" id="SM00271">
    <property type="entry name" value="DnaJ"/>
    <property type="match status" value="1"/>
</dbReference>
<keyword evidence="1" id="KW-0143">Chaperone</keyword>
<evidence type="ECO:0000259" key="2">
    <source>
        <dbReference type="PROSITE" id="PS50076"/>
    </source>
</evidence>
<evidence type="ECO:0000256" key="1">
    <source>
        <dbReference type="ARBA" id="ARBA00023186"/>
    </source>
</evidence>
<dbReference type="InterPro" id="IPR052243">
    <property type="entry name" value="Mito_inner_membrane_organizer"/>
</dbReference>
<name>A0AAV0SWS8_9STRA</name>
<dbReference type="InterPro" id="IPR024586">
    <property type="entry name" value="DnaJ-like_C11_C"/>
</dbReference>
<dbReference type="PRINTS" id="PR00625">
    <property type="entry name" value="JDOMAIN"/>
</dbReference>
<reference evidence="3" key="1">
    <citation type="submission" date="2022-12" db="EMBL/GenBank/DDBJ databases">
        <authorList>
            <person name="Webb A."/>
        </authorList>
    </citation>
    <scope>NUCLEOTIDE SEQUENCE</scope>
    <source>
        <strain evidence="3">Pf2</strain>
    </source>
</reference>
<organism evidence="3 4">
    <name type="scientific">Peronospora farinosa</name>
    <dbReference type="NCBI Taxonomy" id="134698"/>
    <lineage>
        <taxon>Eukaryota</taxon>
        <taxon>Sar</taxon>
        <taxon>Stramenopiles</taxon>
        <taxon>Oomycota</taxon>
        <taxon>Peronosporomycetes</taxon>
        <taxon>Peronosporales</taxon>
        <taxon>Peronosporaceae</taxon>
        <taxon>Peronospora</taxon>
    </lineage>
</organism>
<protein>
    <recommendedName>
        <fullName evidence="2">J domain-containing protein</fullName>
    </recommendedName>
</protein>
<dbReference type="PROSITE" id="PS50076">
    <property type="entry name" value="DNAJ_2"/>
    <property type="match status" value="1"/>
</dbReference>
<dbReference type="Gene3D" id="1.10.287.110">
    <property type="entry name" value="DnaJ domain"/>
    <property type="match status" value="1"/>
</dbReference>
<dbReference type="SUPFAM" id="SSF46565">
    <property type="entry name" value="Chaperone J-domain"/>
    <property type="match status" value="1"/>
</dbReference>
<dbReference type="PANTHER" id="PTHR44157:SF1">
    <property type="entry name" value="DNAJ HOMOLOG SUBFAMILY C MEMBER 11"/>
    <property type="match status" value="1"/>
</dbReference>
<evidence type="ECO:0000313" key="4">
    <source>
        <dbReference type="Proteomes" id="UP001159659"/>
    </source>
</evidence>
<dbReference type="AlphaFoldDB" id="A0AAV0SWS8"/>
<dbReference type="InterPro" id="IPR036869">
    <property type="entry name" value="J_dom_sf"/>
</dbReference>
<dbReference type="Proteomes" id="UP001159659">
    <property type="component" value="Unassembled WGS sequence"/>
</dbReference>
<proteinExistence type="predicted"/>
<dbReference type="CDD" id="cd06257">
    <property type="entry name" value="DnaJ"/>
    <property type="match status" value="1"/>
</dbReference>
<dbReference type="GO" id="GO:0005739">
    <property type="term" value="C:mitochondrion"/>
    <property type="evidence" value="ECO:0007669"/>
    <property type="project" value="GOC"/>
</dbReference>
<accession>A0AAV0SWS8</accession>
<dbReference type="EMBL" id="CANTFK010000182">
    <property type="protein sequence ID" value="CAI5708037.1"/>
    <property type="molecule type" value="Genomic_DNA"/>
</dbReference>
<dbReference type="GO" id="GO:0042407">
    <property type="term" value="P:cristae formation"/>
    <property type="evidence" value="ECO:0007669"/>
    <property type="project" value="TreeGrafter"/>
</dbReference>